<dbReference type="EMBL" id="JACSEA010000021">
    <property type="protein sequence ID" value="KAF7380876.1"/>
    <property type="molecule type" value="Genomic_DNA"/>
</dbReference>
<dbReference type="AlphaFoldDB" id="A0A834J4B4"/>
<sequence>MVPKHPIFYTKLPDLGNVNKQESLTICLRNRSRTFSQTITARKDIASVTCTDRVDCTSSKTCRPNSIVVFYSKFPDDEICVGRVPSYLLRNKLSGDC</sequence>
<name>A0A834J4B4_VESVU</name>
<protein>
    <submittedName>
        <fullName evidence="1">Uncharacterized protein</fullName>
    </submittedName>
</protein>
<accession>A0A834J4B4</accession>
<reference evidence="1" key="1">
    <citation type="journal article" date="2020" name="G3 (Bethesda)">
        <title>High-Quality Assemblies for Three Invasive Social Wasps from the &lt;i&gt;Vespula&lt;/i&gt; Genus.</title>
        <authorList>
            <person name="Harrop T.W.R."/>
            <person name="Guhlin J."/>
            <person name="McLaughlin G.M."/>
            <person name="Permina E."/>
            <person name="Stockwell P."/>
            <person name="Gilligan J."/>
            <person name="Le Lec M.F."/>
            <person name="Gruber M.A.M."/>
            <person name="Quinn O."/>
            <person name="Lovegrove M."/>
            <person name="Duncan E.J."/>
            <person name="Remnant E.J."/>
            <person name="Van Eeckhoven J."/>
            <person name="Graham B."/>
            <person name="Knapp R.A."/>
            <person name="Langford K.W."/>
            <person name="Kronenberg Z."/>
            <person name="Press M.O."/>
            <person name="Eacker S.M."/>
            <person name="Wilson-Rankin E.E."/>
            <person name="Purcell J."/>
            <person name="Lester P.J."/>
            <person name="Dearden P.K."/>
        </authorList>
    </citation>
    <scope>NUCLEOTIDE SEQUENCE</scope>
    <source>
        <strain evidence="1">Marl-1</strain>
    </source>
</reference>
<organism evidence="1 2">
    <name type="scientific">Vespula vulgaris</name>
    <name type="common">Yellow jacket</name>
    <name type="synonym">Wasp</name>
    <dbReference type="NCBI Taxonomy" id="7454"/>
    <lineage>
        <taxon>Eukaryota</taxon>
        <taxon>Metazoa</taxon>
        <taxon>Ecdysozoa</taxon>
        <taxon>Arthropoda</taxon>
        <taxon>Hexapoda</taxon>
        <taxon>Insecta</taxon>
        <taxon>Pterygota</taxon>
        <taxon>Neoptera</taxon>
        <taxon>Endopterygota</taxon>
        <taxon>Hymenoptera</taxon>
        <taxon>Apocrita</taxon>
        <taxon>Aculeata</taxon>
        <taxon>Vespoidea</taxon>
        <taxon>Vespidae</taxon>
        <taxon>Vespinae</taxon>
        <taxon>Vespula</taxon>
    </lineage>
</organism>
<evidence type="ECO:0000313" key="2">
    <source>
        <dbReference type="Proteomes" id="UP000614350"/>
    </source>
</evidence>
<keyword evidence="2" id="KW-1185">Reference proteome</keyword>
<evidence type="ECO:0000313" key="1">
    <source>
        <dbReference type="EMBL" id="KAF7380876.1"/>
    </source>
</evidence>
<proteinExistence type="predicted"/>
<gene>
    <name evidence="1" type="ORF">HZH66_014252</name>
</gene>
<dbReference type="Proteomes" id="UP000614350">
    <property type="component" value="Unassembled WGS sequence"/>
</dbReference>
<comment type="caution">
    <text evidence="1">The sequence shown here is derived from an EMBL/GenBank/DDBJ whole genome shotgun (WGS) entry which is preliminary data.</text>
</comment>